<dbReference type="Proteomes" id="UP000789595">
    <property type="component" value="Unassembled WGS sequence"/>
</dbReference>
<comment type="caution">
    <text evidence="2">The sequence shown here is derived from an EMBL/GenBank/DDBJ whole genome shotgun (WGS) entry which is preliminary data.</text>
</comment>
<evidence type="ECO:0000256" key="1">
    <source>
        <dbReference type="SAM" id="MobiDB-lite"/>
    </source>
</evidence>
<protein>
    <submittedName>
        <fullName evidence="2">Uncharacterized protein</fullName>
    </submittedName>
</protein>
<name>A0A8J2T0Q7_9STRA</name>
<feature type="region of interest" description="Disordered" evidence="1">
    <location>
        <begin position="293"/>
        <end position="316"/>
    </location>
</feature>
<dbReference type="AlphaFoldDB" id="A0A8J2T0Q7"/>
<sequence length="617" mass="67815">MSNIVQALRKGYLGAGRCDTDGRREADLEDVAWDRSRSTMTRTPGTATKRMWDAPPPAKPQPAFTPPAGAQTLLNECEKAQDAVGLKDALKVLAGAWSDVQGPWMPQLAEAVMDKCPRDRLEAAAKLLEDGLASTIAKRALVVEKVPYRDPPDKADFWHIEDGAIIGESYHDARGDKMMRESATREASARRLAKRLAGDRLLNKPPREFHGRTLSDKAPLKRFPHTDIWTKNRAVPWHSDDLRGRDVFKGYVSAHTFSTGRCCWDPNKMPIVTPGPTTSDDFVQPHGNFMGEDVKGLPFSRMTDRGPGMPGPTRCISKPGVMFKKPKKQPSTYTHSLFGKTMSFTDFEPSFCDSTHTDHEIKIARAFAPVVKVQPPTPGKALITMKKTDAKYLAKVPNQVDFPFRPAKAGQQRFLTDERVTIFALPDEKCGAQAKEPGLGLHRPIKDIVSPGPVYDLRVHYPGRGPARMEAQKYTRQRASEIREARSTSLERASLATVSEVMDDSTANAIARVKARKDVKAKAVGASATFATAIRGENATYDSICGGTFMPPSFTPSPLHVTAPNPADLNANPRHAGPYQVKPCAVNMADTYVPWAYAHGRKPGASVFAMTGREGKY</sequence>
<evidence type="ECO:0000313" key="3">
    <source>
        <dbReference type="Proteomes" id="UP000789595"/>
    </source>
</evidence>
<dbReference type="EMBL" id="CAKKNE010000006">
    <property type="protein sequence ID" value="CAH0380139.1"/>
    <property type="molecule type" value="Genomic_DNA"/>
</dbReference>
<evidence type="ECO:0000313" key="2">
    <source>
        <dbReference type="EMBL" id="CAH0380139.1"/>
    </source>
</evidence>
<keyword evidence="3" id="KW-1185">Reference proteome</keyword>
<accession>A0A8J2T0Q7</accession>
<reference evidence="2" key="1">
    <citation type="submission" date="2021-11" db="EMBL/GenBank/DDBJ databases">
        <authorList>
            <consortium name="Genoscope - CEA"/>
            <person name="William W."/>
        </authorList>
    </citation>
    <scope>NUCLEOTIDE SEQUENCE</scope>
</reference>
<feature type="region of interest" description="Disordered" evidence="1">
    <location>
        <begin position="36"/>
        <end position="59"/>
    </location>
</feature>
<gene>
    <name evidence="2" type="ORF">PECAL_6P17790</name>
</gene>
<proteinExistence type="predicted"/>
<organism evidence="2 3">
    <name type="scientific">Pelagomonas calceolata</name>
    <dbReference type="NCBI Taxonomy" id="35677"/>
    <lineage>
        <taxon>Eukaryota</taxon>
        <taxon>Sar</taxon>
        <taxon>Stramenopiles</taxon>
        <taxon>Ochrophyta</taxon>
        <taxon>Pelagophyceae</taxon>
        <taxon>Pelagomonadales</taxon>
        <taxon>Pelagomonadaceae</taxon>
        <taxon>Pelagomonas</taxon>
    </lineage>
</organism>